<evidence type="ECO:0000313" key="3">
    <source>
        <dbReference type="Proteomes" id="UP000284375"/>
    </source>
</evidence>
<dbReference type="OrthoDB" id="5840532at2759"/>
<dbReference type="EMBL" id="LJZO01000018">
    <property type="protein sequence ID" value="ROV97048.1"/>
    <property type="molecule type" value="Genomic_DNA"/>
</dbReference>
<dbReference type="PANTHER" id="PTHR36156">
    <property type="entry name" value="SLR2101 PROTEIN"/>
    <property type="match status" value="1"/>
</dbReference>
<dbReference type="InterPro" id="IPR014710">
    <property type="entry name" value="RmlC-like_jellyroll"/>
</dbReference>
<dbReference type="Gene3D" id="2.60.120.10">
    <property type="entry name" value="Jelly Rolls"/>
    <property type="match status" value="1"/>
</dbReference>
<comment type="caution">
    <text evidence="2">The sequence shown here is derived from an EMBL/GenBank/DDBJ whole genome shotgun (WGS) entry which is preliminary data.</text>
</comment>
<dbReference type="InterPro" id="IPR011051">
    <property type="entry name" value="RmlC_Cupin_sf"/>
</dbReference>
<dbReference type="InterPro" id="IPR047142">
    <property type="entry name" value="OryJ/VirC-like"/>
</dbReference>
<dbReference type="InterPro" id="IPR013096">
    <property type="entry name" value="Cupin_2"/>
</dbReference>
<sequence>MADNHQEEPLTLRTPNRFITDHDDATGLSVFNTSIPDPLPAANNGGAITSHLGYATTSHPADLTGRSDLTTYSSFLPSSSTTTSSPPPGIVIPGGSVLRIVDMRPGGETPMHRTVSLDYGVVLEGEVELVLDSGESRVLRRGDVSVQRGTSHAWRNRSRTGWGRMLFVTLGARPVEVNGEVLGEDVGGGL</sequence>
<name>A0A423W193_CYTCH</name>
<dbReference type="Proteomes" id="UP000284375">
    <property type="component" value="Unassembled WGS sequence"/>
</dbReference>
<dbReference type="CDD" id="cd02231">
    <property type="entry name" value="cupin_BLL6423-like"/>
    <property type="match status" value="1"/>
</dbReference>
<proteinExistence type="predicted"/>
<dbReference type="PANTHER" id="PTHR36156:SF3">
    <property type="entry name" value="CUPIN 2 CONSERVED BARREL DOMAIN-CONTAINING PROTEIN"/>
    <property type="match status" value="1"/>
</dbReference>
<dbReference type="STRING" id="252740.A0A423W193"/>
<dbReference type="Pfam" id="PF07883">
    <property type="entry name" value="Cupin_2"/>
    <property type="match status" value="1"/>
</dbReference>
<dbReference type="SUPFAM" id="SSF51182">
    <property type="entry name" value="RmlC-like cupins"/>
    <property type="match status" value="1"/>
</dbReference>
<dbReference type="AlphaFoldDB" id="A0A423W193"/>
<evidence type="ECO:0000313" key="2">
    <source>
        <dbReference type="EMBL" id="ROV97048.1"/>
    </source>
</evidence>
<accession>A0A423W193</accession>
<keyword evidence="3" id="KW-1185">Reference proteome</keyword>
<evidence type="ECO:0000259" key="1">
    <source>
        <dbReference type="Pfam" id="PF07883"/>
    </source>
</evidence>
<reference evidence="2 3" key="1">
    <citation type="submission" date="2015-09" db="EMBL/GenBank/DDBJ databases">
        <title>Host preference determinants of Valsa canker pathogens revealed by comparative genomics.</title>
        <authorList>
            <person name="Yin Z."/>
            <person name="Huang L."/>
        </authorList>
    </citation>
    <scope>NUCLEOTIDE SEQUENCE [LARGE SCALE GENOMIC DNA]</scope>
    <source>
        <strain evidence="2 3">YSFL</strain>
    </source>
</reference>
<organism evidence="2 3">
    <name type="scientific">Cytospora chrysosperma</name>
    <name type="common">Cytospora canker fungus</name>
    <name type="synonym">Sphaeria chrysosperma</name>
    <dbReference type="NCBI Taxonomy" id="252740"/>
    <lineage>
        <taxon>Eukaryota</taxon>
        <taxon>Fungi</taxon>
        <taxon>Dikarya</taxon>
        <taxon>Ascomycota</taxon>
        <taxon>Pezizomycotina</taxon>
        <taxon>Sordariomycetes</taxon>
        <taxon>Sordariomycetidae</taxon>
        <taxon>Diaporthales</taxon>
        <taxon>Cytosporaceae</taxon>
        <taxon>Cytospora</taxon>
    </lineage>
</organism>
<gene>
    <name evidence="2" type="ORF">VSDG_04190</name>
</gene>
<feature type="domain" description="Cupin type-2" evidence="1">
    <location>
        <begin position="100"/>
        <end position="166"/>
    </location>
</feature>
<protein>
    <recommendedName>
        <fullName evidence="1">Cupin type-2 domain-containing protein</fullName>
    </recommendedName>
</protein>